<dbReference type="EMBL" id="BLXT01003068">
    <property type="protein sequence ID" value="GFO00253.1"/>
    <property type="molecule type" value="Genomic_DNA"/>
</dbReference>
<gene>
    <name evidence="2" type="ORF">PoB_002675800</name>
</gene>
<organism evidence="2 3">
    <name type="scientific">Plakobranchus ocellatus</name>
    <dbReference type="NCBI Taxonomy" id="259542"/>
    <lineage>
        <taxon>Eukaryota</taxon>
        <taxon>Metazoa</taxon>
        <taxon>Spiralia</taxon>
        <taxon>Lophotrochozoa</taxon>
        <taxon>Mollusca</taxon>
        <taxon>Gastropoda</taxon>
        <taxon>Heterobranchia</taxon>
        <taxon>Euthyneura</taxon>
        <taxon>Panpulmonata</taxon>
        <taxon>Sacoglossa</taxon>
        <taxon>Placobranchoidea</taxon>
        <taxon>Plakobranchidae</taxon>
        <taxon>Plakobranchus</taxon>
    </lineage>
</organism>
<evidence type="ECO:0000256" key="1">
    <source>
        <dbReference type="SAM" id="MobiDB-lite"/>
    </source>
</evidence>
<feature type="region of interest" description="Disordered" evidence="1">
    <location>
        <begin position="1"/>
        <end position="97"/>
    </location>
</feature>
<protein>
    <submittedName>
        <fullName evidence="2">Uncharacterized protein</fullName>
    </submittedName>
</protein>
<evidence type="ECO:0000313" key="3">
    <source>
        <dbReference type="Proteomes" id="UP000735302"/>
    </source>
</evidence>
<feature type="compositionally biased region" description="Basic residues" evidence="1">
    <location>
        <begin position="1"/>
        <end position="12"/>
    </location>
</feature>
<proteinExistence type="predicted"/>
<name>A0AAV4A0T2_9GAST</name>
<comment type="caution">
    <text evidence="2">The sequence shown here is derived from an EMBL/GenBank/DDBJ whole genome shotgun (WGS) entry which is preliminary data.</text>
</comment>
<reference evidence="2 3" key="1">
    <citation type="journal article" date="2021" name="Elife">
        <title>Chloroplast acquisition without the gene transfer in kleptoplastic sea slugs, Plakobranchus ocellatus.</title>
        <authorList>
            <person name="Maeda T."/>
            <person name="Takahashi S."/>
            <person name="Yoshida T."/>
            <person name="Shimamura S."/>
            <person name="Takaki Y."/>
            <person name="Nagai Y."/>
            <person name="Toyoda A."/>
            <person name="Suzuki Y."/>
            <person name="Arimoto A."/>
            <person name="Ishii H."/>
            <person name="Satoh N."/>
            <person name="Nishiyama T."/>
            <person name="Hasebe M."/>
            <person name="Maruyama T."/>
            <person name="Minagawa J."/>
            <person name="Obokata J."/>
            <person name="Shigenobu S."/>
        </authorList>
    </citation>
    <scope>NUCLEOTIDE SEQUENCE [LARGE SCALE GENOMIC DNA]</scope>
</reference>
<dbReference type="AlphaFoldDB" id="A0AAV4A0T2"/>
<accession>A0AAV4A0T2</accession>
<dbReference type="Proteomes" id="UP000735302">
    <property type="component" value="Unassembled WGS sequence"/>
</dbReference>
<sequence length="97" mass="10613">MAARPRRGRLKLQKQPSPELPQQLCDPPQVEEAENGRPGSNNNFGQKDLPQVSSPGRGVPTITTGTPQRPPHQNVTPAPQDTKKRSRRTGALQTWGS</sequence>
<keyword evidence="3" id="KW-1185">Reference proteome</keyword>
<evidence type="ECO:0000313" key="2">
    <source>
        <dbReference type="EMBL" id="GFO00253.1"/>
    </source>
</evidence>
<feature type="compositionally biased region" description="Polar residues" evidence="1">
    <location>
        <begin position="61"/>
        <end position="79"/>
    </location>
</feature>